<protein>
    <submittedName>
        <fullName evidence="11">ABC transporter ATP-binding protein/permease</fullName>
    </submittedName>
</protein>
<dbReference type="PROSITE" id="PS50893">
    <property type="entry name" value="ABC_TRANSPORTER_2"/>
    <property type="match status" value="1"/>
</dbReference>
<dbReference type="Pfam" id="PF00664">
    <property type="entry name" value="ABC_membrane"/>
    <property type="match status" value="1"/>
</dbReference>
<evidence type="ECO:0000256" key="6">
    <source>
        <dbReference type="ARBA" id="ARBA00022989"/>
    </source>
</evidence>
<dbReference type="InterPro" id="IPR017871">
    <property type="entry name" value="ABC_transporter-like_CS"/>
</dbReference>
<evidence type="ECO:0000256" key="2">
    <source>
        <dbReference type="ARBA" id="ARBA00005417"/>
    </source>
</evidence>
<dbReference type="Gene3D" id="1.20.1560.10">
    <property type="entry name" value="ABC transporter type 1, transmembrane domain"/>
    <property type="match status" value="1"/>
</dbReference>
<dbReference type="Pfam" id="PF00005">
    <property type="entry name" value="ABC_tran"/>
    <property type="match status" value="1"/>
</dbReference>
<feature type="transmembrane region" description="Helical" evidence="8">
    <location>
        <begin position="277"/>
        <end position="303"/>
    </location>
</feature>
<gene>
    <name evidence="11" type="ORF">PYH38_000265</name>
</gene>
<evidence type="ECO:0000256" key="8">
    <source>
        <dbReference type="SAM" id="Phobius"/>
    </source>
</evidence>
<dbReference type="SUPFAM" id="SSF52540">
    <property type="entry name" value="P-loop containing nucleoside triphosphate hydrolases"/>
    <property type="match status" value="1"/>
</dbReference>
<keyword evidence="4" id="KW-0547">Nucleotide-binding</keyword>
<dbReference type="Gene3D" id="3.40.50.300">
    <property type="entry name" value="P-loop containing nucleotide triphosphate hydrolases"/>
    <property type="match status" value="1"/>
</dbReference>
<keyword evidence="6 8" id="KW-1133">Transmembrane helix</keyword>
<dbReference type="PROSITE" id="PS00211">
    <property type="entry name" value="ABC_TRANSPORTER_1"/>
    <property type="match status" value="1"/>
</dbReference>
<dbReference type="InterPro" id="IPR003593">
    <property type="entry name" value="AAA+_ATPase"/>
</dbReference>
<organism evidence="11 12">
    <name type="scientific">Sinorhizobium numidicum</name>
    <dbReference type="NCBI Taxonomy" id="680248"/>
    <lineage>
        <taxon>Bacteria</taxon>
        <taxon>Pseudomonadati</taxon>
        <taxon>Pseudomonadota</taxon>
        <taxon>Alphaproteobacteria</taxon>
        <taxon>Hyphomicrobiales</taxon>
        <taxon>Rhizobiaceae</taxon>
        <taxon>Sinorhizobium/Ensifer group</taxon>
        <taxon>Sinorhizobium</taxon>
    </lineage>
</organism>
<evidence type="ECO:0000256" key="1">
    <source>
        <dbReference type="ARBA" id="ARBA00004651"/>
    </source>
</evidence>
<comment type="similarity">
    <text evidence="2">Belongs to the ABC transporter superfamily.</text>
</comment>
<dbReference type="GO" id="GO:0005524">
    <property type="term" value="F:ATP binding"/>
    <property type="evidence" value="ECO:0007669"/>
    <property type="project" value="UniProtKB-KW"/>
</dbReference>
<accession>A0ABY8CW28</accession>
<dbReference type="SUPFAM" id="SSF90123">
    <property type="entry name" value="ABC transporter transmembrane region"/>
    <property type="match status" value="1"/>
</dbReference>
<dbReference type="InterPro" id="IPR027417">
    <property type="entry name" value="P-loop_NTPase"/>
</dbReference>
<evidence type="ECO:0000256" key="4">
    <source>
        <dbReference type="ARBA" id="ARBA00022741"/>
    </source>
</evidence>
<keyword evidence="5 11" id="KW-0067">ATP-binding</keyword>
<proteinExistence type="inferred from homology"/>
<dbReference type="SMART" id="SM00382">
    <property type="entry name" value="AAA"/>
    <property type="match status" value="1"/>
</dbReference>
<dbReference type="InterPro" id="IPR039421">
    <property type="entry name" value="Type_1_exporter"/>
</dbReference>
<feature type="domain" description="ABC transporter" evidence="9">
    <location>
        <begin position="368"/>
        <end position="579"/>
    </location>
</feature>
<evidence type="ECO:0000313" key="11">
    <source>
        <dbReference type="EMBL" id="WEX80938.1"/>
    </source>
</evidence>
<dbReference type="InterPro" id="IPR011527">
    <property type="entry name" value="ABC1_TM_dom"/>
</dbReference>
<evidence type="ECO:0000256" key="3">
    <source>
        <dbReference type="ARBA" id="ARBA00022692"/>
    </source>
</evidence>
<dbReference type="PROSITE" id="PS50929">
    <property type="entry name" value="ABC_TM1F"/>
    <property type="match status" value="1"/>
</dbReference>
<dbReference type="InterPro" id="IPR003439">
    <property type="entry name" value="ABC_transporter-like_ATP-bd"/>
</dbReference>
<feature type="domain" description="ABC transmembrane type-1" evidence="10">
    <location>
        <begin position="40"/>
        <end position="304"/>
    </location>
</feature>
<feature type="transmembrane region" description="Helical" evidence="8">
    <location>
        <begin position="95"/>
        <end position="122"/>
    </location>
</feature>
<comment type="subcellular location">
    <subcellularLocation>
        <location evidence="1">Cell membrane</location>
        <topology evidence="1">Multi-pass membrane protein</topology>
    </subcellularLocation>
</comment>
<dbReference type="EMBL" id="CP120370">
    <property type="protein sequence ID" value="WEX80938.1"/>
    <property type="molecule type" value="Genomic_DNA"/>
</dbReference>
<dbReference type="PANTHER" id="PTHR24221">
    <property type="entry name" value="ATP-BINDING CASSETTE SUB-FAMILY B"/>
    <property type="match status" value="1"/>
</dbReference>
<keyword evidence="3 8" id="KW-0812">Transmembrane</keyword>
<dbReference type="Proteomes" id="UP001235547">
    <property type="component" value="Chromosome 2"/>
</dbReference>
<dbReference type="InterPro" id="IPR036640">
    <property type="entry name" value="ABC1_TM_sf"/>
</dbReference>
<evidence type="ECO:0000259" key="9">
    <source>
        <dbReference type="PROSITE" id="PS50893"/>
    </source>
</evidence>
<keyword evidence="7 8" id="KW-0472">Membrane</keyword>
<feature type="transmembrane region" description="Helical" evidence="8">
    <location>
        <begin position="171"/>
        <end position="189"/>
    </location>
</feature>
<feature type="transmembrane region" description="Helical" evidence="8">
    <location>
        <begin position="34"/>
        <end position="67"/>
    </location>
</feature>
<sequence>MSKADALTFGRDGKRRHRVVFGIVHQLREFIPSLYLVTGLMVATGILSGLAEMVGITLLISLIFLIAQDAPTVDQPLAWLPRIISDFDVSLPKGVVIGILAGAIVLRLLLGLANGLIGSFVAHHISERIRGKLYDKILDLAFQDIGRHDRGELITILSTESYTVAGAHASLVRLGVNIGTIVIFGIGMLGIAWPIALVGLAFGVVHNATMRLFATSYRRLGKALSGSLEDLTQLSWTTLLTLKAVRSFGLEDKQRSLFANLSHEVARKLRRSEQLGAITSILSEALIFGVLLGIMLFSSFLAVDFPAALSATVLLYRLQPHINELDQQILHLHEMETPLQRVFTLLAQPGERHLNTRGFPSRGVERAIEFKNVTFRYPDTPRPAIESISFFIKSGEKTALVGPSGAGKTTIMNLILRLAEPTSGSIVVDGTSLQNIQRSSWLQQLAIAGQDVELMEGTVRENILFYRDFPDEDVRWAAELAGAAEFIDELSYGYEEWLGDEAVKLSVGQRQRIGLARALVGRKNTLFLDEATNALDEETEMRVLTRILDEYKEKTVVVISHRQKVAALMTNRINLGGHPG</sequence>
<evidence type="ECO:0000259" key="10">
    <source>
        <dbReference type="PROSITE" id="PS50929"/>
    </source>
</evidence>
<dbReference type="RefSeq" id="WP_280731661.1">
    <property type="nucleotide sequence ID" value="NZ_CP120367.1"/>
</dbReference>
<reference evidence="11 12" key="1">
    <citation type="submission" date="2023-03" db="EMBL/GenBank/DDBJ databases">
        <authorList>
            <person name="Kaur S."/>
            <person name="Espinosa-Saiz D."/>
            <person name="Velazquez E."/>
            <person name="Menendez E."/>
            <person name="diCenzo G.C."/>
        </authorList>
    </citation>
    <scope>NUCLEOTIDE SEQUENCE [LARGE SCALE GENOMIC DNA]</scope>
    <source>
        <strain evidence="11 12">LMG 27395</strain>
    </source>
</reference>
<dbReference type="PANTHER" id="PTHR24221:SF654">
    <property type="entry name" value="ATP-BINDING CASSETTE SUB-FAMILY B MEMBER 6"/>
    <property type="match status" value="1"/>
</dbReference>
<evidence type="ECO:0000256" key="5">
    <source>
        <dbReference type="ARBA" id="ARBA00022840"/>
    </source>
</evidence>
<evidence type="ECO:0000313" key="12">
    <source>
        <dbReference type="Proteomes" id="UP001235547"/>
    </source>
</evidence>
<keyword evidence="12" id="KW-1185">Reference proteome</keyword>
<feature type="transmembrane region" description="Helical" evidence="8">
    <location>
        <begin position="195"/>
        <end position="214"/>
    </location>
</feature>
<name>A0ABY8CW28_9HYPH</name>
<evidence type="ECO:0000256" key="7">
    <source>
        <dbReference type="ARBA" id="ARBA00023136"/>
    </source>
</evidence>